<dbReference type="RefSeq" id="WP_092065158.1">
    <property type="nucleotide sequence ID" value="NZ_FNIN01000005.1"/>
</dbReference>
<dbReference type="STRING" id="206665.SAMN04488516_10589"/>
<gene>
    <name evidence="3" type="ORF">SAMN04488516_10589</name>
</gene>
<accession>A0A1H0DNK9</accession>
<evidence type="ECO:0000259" key="2">
    <source>
        <dbReference type="Pfam" id="PF03787"/>
    </source>
</evidence>
<name>A0A1H0DNK9_9BACT</name>
<dbReference type="PANTHER" id="PTHR35579:SF3">
    <property type="entry name" value="CRISPR SYSTEM CMS ENDORIBONUCLEASE CSM3"/>
    <property type="match status" value="1"/>
</dbReference>
<evidence type="ECO:0000256" key="1">
    <source>
        <dbReference type="ARBA" id="ARBA00023118"/>
    </source>
</evidence>
<dbReference type="CDD" id="cd09726">
    <property type="entry name" value="RAMP_I_III"/>
    <property type="match status" value="1"/>
</dbReference>
<dbReference type="GO" id="GO:0051607">
    <property type="term" value="P:defense response to virus"/>
    <property type="evidence" value="ECO:0007669"/>
    <property type="project" value="UniProtKB-KW"/>
</dbReference>
<dbReference type="EMBL" id="FNIN01000005">
    <property type="protein sequence ID" value="SDN71659.1"/>
    <property type="molecule type" value="Genomic_DNA"/>
</dbReference>
<evidence type="ECO:0000313" key="4">
    <source>
        <dbReference type="Proteomes" id="UP000199602"/>
    </source>
</evidence>
<dbReference type="Pfam" id="PF03787">
    <property type="entry name" value="RAMPs"/>
    <property type="match status" value="1"/>
</dbReference>
<keyword evidence="4" id="KW-1185">Reference proteome</keyword>
<dbReference type="InterPro" id="IPR005537">
    <property type="entry name" value="RAMP_III_fam"/>
</dbReference>
<feature type="domain" description="CRISPR type III-associated protein" evidence="2">
    <location>
        <begin position="122"/>
        <end position="373"/>
    </location>
</feature>
<protein>
    <submittedName>
        <fullName evidence="3">RAMP superfamily protein</fullName>
    </submittedName>
</protein>
<evidence type="ECO:0000313" key="3">
    <source>
        <dbReference type="EMBL" id="SDN71659.1"/>
    </source>
</evidence>
<reference evidence="3 4" key="1">
    <citation type="submission" date="2016-10" db="EMBL/GenBank/DDBJ databases">
        <authorList>
            <person name="de Groot N.N."/>
        </authorList>
    </citation>
    <scope>NUCLEOTIDE SEQUENCE [LARGE SCALE GENOMIC DNA]</scope>
    <source>
        <strain evidence="3 4">DSM 15269</strain>
    </source>
</reference>
<dbReference type="AlphaFoldDB" id="A0A1H0DNK9"/>
<sequence>MKCDYFAFVFERHQQKIDEIFGKAKGNKDIKLQNFIEVIEKKPRQRSVNIDNLSELAKEPIKTHLLFKKLEEGKDSSWKSILSDFYTYRLDDFNKVMEDREKQFSFLDYTENFGFSKKLAFTLTLSSPFFTASENKFYSIQNPIAKEKPTGLPLLKGSSLKGALRQAAIYVIESGLLEKNYGDKFNDDLDKTDEEIEKIETEDKDRFFFEKRAQLVRLFGNEKDVKWFTFKSLLATGGIRDVSKTKEILEKISFAFKNYLKNRKITDNEGNSKGRLIFEDLHFKRVTLDVITPLDRKKRTPAHGPIFYEVVPGGETATGKIIWFPFDLIAKEVSKEDVDNAWEDDKKLIENAFKKLSEKGIGAKTKDGWGRFEWEEI</sequence>
<keyword evidence="1" id="KW-0051">Antiviral defense</keyword>
<dbReference type="OrthoDB" id="5501881at2"/>
<dbReference type="InterPro" id="IPR052216">
    <property type="entry name" value="CRISPR_Csm3_endoribonuclease"/>
</dbReference>
<dbReference type="PANTHER" id="PTHR35579">
    <property type="entry name" value="CRISPR SYSTEM CMS ENDORIBONUCLEASE CSM3"/>
    <property type="match status" value="1"/>
</dbReference>
<proteinExistence type="predicted"/>
<dbReference type="Proteomes" id="UP000199602">
    <property type="component" value="Unassembled WGS sequence"/>
</dbReference>
<organism evidence="3 4">
    <name type="scientific">Desulfonauticus submarinus</name>
    <dbReference type="NCBI Taxonomy" id="206665"/>
    <lineage>
        <taxon>Bacteria</taxon>
        <taxon>Pseudomonadati</taxon>
        <taxon>Thermodesulfobacteriota</taxon>
        <taxon>Desulfovibrionia</taxon>
        <taxon>Desulfovibrionales</taxon>
        <taxon>Desulfonauticaceae</taxon>
        <taxon>Desulfonauticus</taxon>
    </lineage>
</organism>